<protein>
    <submittedName>
        <fullName evidence="2">Uncharacterized protein</fullName>
    </submittedName>
</protein>
<feature type="compositionally biased region" description="Basic and acidic residues" evidence="1">
    <location>
        <begin position="40"/>
        <end position="50"/>
    </location>
</feature>
<reference evidence="2" key="1">
    <citation type="submission" date="2020-09" db="EMBL/GenBank/DDBJ databases">
        <title>Genome-Enabled Discovery of Anthraquinone Biosynthesis in Senna tora.</title>
        <authorList>
            <person name="Kang S.-H."/>
            <person name="Pandey R.P."/>
            <person name="Lee C.-M."/>
            <person name="Sim J.-S."/>
            <person name="Jeong J.-T."/>
            <person name="Choi B.-S."/>
            <person name="Jung M."/>
            <person name="Ginzburg D."/>
            <person name="Zhao K."/>
            <person name="Won S.Y."/>
            <person name="Oh T.-J."/>
            <person name="Yu Y."/>
            <person name="Kim N.-H."/>
            <person name="Lee O.R."/>
            <person name="Lee T.-H."/>
            <person name="Bashyal P."/>
            <person name="Kim T.-S."/>
            <person name="Lee W.-H."/>
            <person name="Kawkins C."/>
            <person name="Kim C.-K."/>
            <person name="Kim J.S."/>
            <person name="Ahn B.O."/>
            <person name="Rhee S.Y."/>
            <person name="Sohng J.K."/>
        </authorList>
    </citation>
    <scope>NUCLEOTIDE SEQUENCE</scope>
    <source>
        <tissue evidence="2">Leaf</tissue>
    </source>
</reference>
<name>A0A834SQ79_9FABA</name>
<organism evidence="2 3">
    <name type="scientific">Senna tora</name>
    <dbReference type="NCBI Taxonomy" id="362788"/>
    <lineage>
        <taxon>Eukaryota</taxon>
        <taxon>Viridiplantae</taxon>
        <taxon>Streptophyta</taxon>
        <taxon>Embryophyta</taxon>
        <taxon>Tracheophyta</taxon>
        <taxon>Spermatophyta</taxon>
        <taxon>Magnoliopsida</taxon>
        <taxon>eudicotyledons</taxon>
        <taxon>Gunneridae</taxon>
        <taxon>Pentapetalae</taxon>
        <taxon>rosids</taxon>
        <taxon>fabids</taxon>
        <taxon>Fabales</taxon>
        <taxon>Fabaceae</taxon>
        <taxon>Caesalpinioideae</taxon>
        <taxon>Cassia clade</taxon>
        <taxon>Senna</taxon>
    </lineage>
</organism>
<accession>A0A834SQ79</accession>
<dbReference type="EMBL" id="JAAIUW010000012">
    <property type="protein sequence ID" value="KAF7806983.1"/>
    <property type="molecule type" value="Genomic_DNA"/>
</dbReference>
<keyword evidence="3" id="KW-1185">Reference proteome</keyword>
<feature type="region of interest" description="Disordered" evidence="1">
    <location>
        <begin position="1"/>
        <end position="50"/>
    </location>
</feature>
<feature type="compositionally biased region" description="Polar residues" evidence="1">
    <location>
        <begin position="25"/>
        <end position="35"/>
    </location>
</feature>
<dbReference type="Proteomes" id="UP000634136">
    <property type="component" value="Unassembled WGS sequence"/>
</dbReference>
<evidence type="ECO:0000256" key="1">
    <source>
        <dbReference type="SAM" id="MobiDB-lite"/>
    </source>
</evidence>
<evidence type="ECO:0000313" key="2">
    <source>
        <dbReference type="EMBL" id="KAF7806983.1"/>
    </source>
</evidence>
<proteinExistence type="predicted"/>
<evidence type="ECO:0000313" key="3">
    <source>
        <dbReference type="Proteomes" id="UP000634136"/>
    </source>
</evidence>
<gene>
    <name evidence="2" type="ORF">G2W53_039144</name>
</gene>
<comment type="caution">
    <text evidence="2">The sequence shown here is derived from an EMBL/GenBank/DDBJ whole genome shotgun (WGS) entry which is preliminary data.</text>
</comment>
<sequence>MRAVRTTAENGGQKRTANPDENETRSVNYGTQRASAMSGEDERFSFGRRP</sequence>
<feature type="compositionally biased region" description="Polar residues" evidence="1">
    <location>
        <begin position="7"/>
        <end position="16"/>
    </location>
</feature>
<dbReference type="AlphaFoldDB" id="A0A834SQ79"/>